<evidence type="ECO:0000313" key="3">
    <source>
        <dbReference type="Proteomes" id="UP000652847"/>
    </source>
</evidence>
<protein>
    <submittedName>
        <fullName evidence="2">Uncharacterized protein</fullName>
    </submittedName>
</protein>
<dbReference type="RefSeq" id="WP_117849877.1">
    <property type="nucleotide sequence ID" value="NZ_JACOOT010000019.1"/>
</dbReference>
<dbReference type="EMBL" id="JACOOT010000019">
    <property type="protein sequence ID" value="MBC5651213.1"/>
    <property type="molecule type" value="Genomic_DNA"/>
</dbReference>
<reference evidence="2 3" key="1">
    <citation type="submission" date="2020-08" db="EMBL/GenBank/DDBJ databases">
        <title>Genome public.</title>
        <authorList>
            <person name="Liu C."/>
            <person name="Sun Q."/>
        </authorList>
    </citation>
    <scope>NUCLEOTIDE SEQUENCE [LARGE SCALE GENOMIC DNA]</scope>
    <source>
        <strain evidence="2 3">BX17</strain>
    </source>
</reference>
<accession>A0A8I0AJ05</accession>
<dbReference type="Proteomes" id="UP000652847">
    <property type="component" value="Unassembled WGS sequence"/>
</dbReference>
<feature type="transmembrane region" description="Helical" evidence="1">
    <location>
        <begin position="12"/>
        <end position="35"/>
    </location>
</feature>
<name>A0A8I0AJ05_9FIRM</name>
<keyword evidence="1" id="KW-0812">Transmembrane</keyword>
<dbReference type="AlphaFoldDB" id="A0A8I0AJ05"/>
<keyword evidence="1" id="KW-0472">Membrane</keyword>
<sequence>MKKNKVIRSRFYTSVLLVLMALVAVTAATVAWFSIADNTRVRSMSLDIVSDVDLRMDLDAHRTIGQYVKTLSFESIAARILQEKGFSMETTPMKPVTTSDCSTFTFENGSAADAASGVYLEFTLHFMAEKDMIVHLTSANSSSSAEDGTLISSGNSQLPQAMRISFTADGQNWVYDPGMGDSLQNSGTLRTFGIGSASAMRISDNNAMFSLKEGQDKAVVVHIWMEGTDEACTDELQSADYSIRMRFTGTDENGNTFSGQ</sequence>
<organism evidence="2 3">
    <name type="scientific">Blautia segnis</name>
    <dbReference type="NCBI Taxonomy" id="2763030"/>
    <lineage>
        <taxon>Bacteria</taxon>
        <taxon>Bacillati</taxon>
        <taxon>Bacillota</taxon>
        <taxon>Clostridia</taxon>
        <taxon>Lachnospirales</taxon>
        <taxon>Lachnospiraceae</taxon>
        <taxon>Blautia</taxon>
    </lineage>
</organism>
<comment type="caution">
    <text evidence="2">The sequence shown here is derived from an EMBL/GenBank/DDBJ whole genome shotgun (WGS) entry which is preliminary data.</text>
</comment>
<evidence type="ECO:0000313" key="2">
    <source>
        <dbReference type="EMBL" id="MBC5651213.1"/>
    </source>
</evidence>
<keyword evidence="3" id="KW-1185">Reference proteome</keyword>
<gene>
    <name evidence="2" type="ORF">H8S54_08855</name>
</gene>
<keyword evidence="1" id="KW-1133">Transmembrane helix</keyword>
<evidence type="ECO:0000256" key="1">
    <source>
        <dbReference type="SAM" id="Phobius"/>
    </source>
</evidence>
<proteinExistence type="predicted"/>